<dbReference type="NCBIfam" id="NF003673">
    <property type="entry name" value="PRK05298.1"/>
    <property type="match status" value="1"/>
</dbReference>
<feature type="non-terminal residue" evidence="10">
    <location>
        <position position="605"/>
    </location>
</feature>
<gene>
    <name evidence="10" type="ORF">A3F84_16340</name>
</gene>
<dbReference type="Pfam" id="PF17757">
    <property type="entry name" value="UvrB_inter"/>
    <property type="match status" value="1"/>
</dbReference>
<dbReference type="GO" id="GO:0009380">
    <property type="term" value="C:excinuclease repair complex"/>
    <property type="evidence" value="ECO:0007669"/>
    <property type="project" value="InterPro"/>
</dbReference>
<protein>
    <submittedName>
        <fullName evidence="10">Excinuclease ABC subunit B</fullName>
    </submittedName>
</protein>
<dbReference type="InterPro" id="IPR014001">
    <property type="entry name" value="Helicase_ATP-bd"/>
</dbReference>
<dbReference type="CDD" id="cd18790">
    <property type="entry name" value="SF2_C_UvrB"/>
    <property type="match status" value="1"/>
</dbReference>
<dbReference type="PANTHER" id="PTHR24029">
    <property type="entry name" value="UVRABC SYSTEM PROTEIN B"/>
    <property type="match status" value="1"/>
</dbReference>
<dbReference type="Pfam" id="PF04851">
    <property type="entry name" value="ResIII"/>
    <property type="match status" value="1"/>
</dbReference>
<reference evidence="10 11" key="1">
    <citation type="journal article" date="2016" name="Nat. Commun.">
        <title>Thousands of microbial genomes shed light on interconnected biogeochemical processes in an aquifer system.</title>
        <authorList>
            <person name="Anantharaman K."/>
            <person name="Brown C.T."/>
            <person name="Hug L.A."/>
            <person name="Sharon I."/>
            <person name="Castelle C.J."/>
            <person name="Probst A.J."/>
            <person name="Thomas B.C."/>
            <person name="Singh A."/>
            <person name="Wilkins M.J."/>
            <person name="Karaoz U."/>
            <person name="Brodie E.L."/>
            <person name="Williams K.H."/>
            <person name="Hubbard S.S."/>
            <person name="Banfield J.F."/>
        </authorList>
    </citation>
    <scope>NUCLEOTIDE SEQUENCE [LARGE SCALE GENOMIC DNA]</scope>
    <source>
        <strain evidence="11">RIFCSPLOWO2_12_FULL_64_10</strain>
    </source>
</reference>
<feature type="domain" description="Helicase C-terminal" evidence="9">
    <location>
        <begin position="428"/>
        <end position="581"/>
    </location>
</feature>
<evidence type="ECO:0000259" key="9">
    <source>
        <dbReference type="PROSITE" id="PS51194"/>
    </source>
</evidence>
<dbReference type="Pfam" id="PF12344">
    <property type="entry name" value="UvrB"/>
    <property type="match status" value="1"/>
</dbReference>
<evidence type="ECO:0000256" key="5">
    <source>
        <dbReference type="ARBA" id="ARBA00022840"/>
    </source>
</evidence>
<accession>A0A1F6CWU3</accession>
<evidence type="ECO:0000256" key="6">
    <source>
        <dbReference type="ARBA" id="ARBA00022881"/>
    </source>
</evidence>
<dbReference type="InterPro" id="IPR004807">
    <property type="entry name" value="UvrB"/>
</dbReference>
<dbReference type="GO" id="GO:0006289">
    <property type="term" value="P:nucleotide-excision repair"/>
    <property type="evidence" value="ECO:0007669"/>
    <property type="project" value="InterPro"/>
</dbReference>
<keyword evidence="6" id="KW-0267">Excision nuclease</keyword>
<keyword evidence="7" id="KW-0234">DNA repair</keyword>
<dbReference type="GO" id="GO:0016887">
    <property type="term" value="F:ATP hydrolysis activity"/>
    <property type="evidence" value="ECO:0007669"/>
    <property type="project" value="InterPro"/>
</dbReference>
<evidence type="ECO:0000256" key="1">
    <source>
        <dbReference type="ARBA" id="ARBA00022490"/>
    </source>
</evidence>
<name>A0A1F6CWU3_HANXR</name>
<dbReference type="SMART" id="SM00490">
    <property type="entry name" value="HELICc"/>
    <property type="match status" value="1"/>
</dbReference>
<comment type="caution">
    <text evidence="10">The sequence shown here is derived from an EMBL/GenBank/DDBJ whole genome shotgun (WGS) entry which is preliminary data.</text>
</comment>
<dbReference type="HAMAP" id="MF_00204">
    <property type="entry name" value="UvrB"/>
    <property type="match status" value="1"/>
</dbReference>
<dbReference type="InterPro" id="IPR006935">
    <property type="entry name" value="Helicase/UvrB_N"/>
</dbReference>
<dbReference type="InterPro" id="IPR027417">
    <property type="entry name" value="P-loop_NTPase"/>
</dbReference>
<dbReference type="Gene3D" id="3.40.50.300">
    <property type="entry name" value="P-loop containing nucleotide triphosphate hydrolases"/>
    <property type="match status" value="3"/>
</dbReference>
<dbReference type="InterPro" id="IPR024759">
    <property type="entry name" value="UvrB_YAD/RRR_dom"/>
</dbReference>
<organism evidence="10 11">
    <name type="scientific">Handelsmanbacteria sp. (strain RIFCSPLOWO2_12_FULL_64_10)</name>
    <dbReference type="NCBI Taxonomy" id="1817868"/>
    <lineage>
        <taxon>Bacteria</taxon>
        <taxon>Candidatus Handelsmaniibacteriota</taxon>
    </lineage>
</organism>
<evidence type="ECO:0000256" key="2">
    <source>
        <dbReference type="ARBA" id="ARBA00022741"/>
    </source>
</evidence>
<dbReference type="Proteomes" id="UP000178606">
    <property type="component" value="Unassembled WGS sequence"/>
</dbReference>
<keyword evidence="2" id="KW-0547">Nucleotide-binding</keyword>
<dbReference type="PANTHER" id="PTHR24029:SF0">
    <property type="entry name" value="UVRABC SYSTEM PROTEIN B"/>
    <property type="match status" value="1"/>
</dbReference>
<dbReference type="InterPro" id="IPR001650">
    <property type="entry name" value="Helicase_C-like"/>
</dbReference>
<dbReference type="Pfam" id="PF00271">
    <property type="entry name" value="Helicase_C"/>
    <property type="match status" value="1"/>
</dbReference>
<evidence type="ECO:0000256" key="7">
    <source>
        <dbReference type="ARBA" id="ARBA00023204"/>
    </source>
</evidence>
<sequence length="605" mass="69439">MPDFRLVSEFDPAGDQSKAILQLTDGVRRGLREQTLLGVTGSGKTFTMANVITELQRPTLVIAHNKTLAAQLCSELKDFFPDNAVEYFVSYYDYYQPEAYMPSSDTYIEKDSSRNEEIDRLRHSATKALFERRDVVIVASVSCIYGLGSPEEYGKEVLTLRRGETRKRDKVLRFLTDIFYERNDFQLGRGKFRVRGDTLDVHPAGDDVTVRVEFWGDVVERITEIDGLTGEILAERPSVDIFPAKHFVTSQERLRAAIGTIEIELEERLQDLDRTGKLLEAARLRQRTHFDIEMLQEVGFCHGVENYSRHLTGREAGSPPWTLMDYFPDDFLMIIDESHMTIPQVHGMYHGDMARKQTLVDFGFRLPSAMDNRPLKWDEFQEFVHNVIYVSATPGPYEYEHSQQVVEQLVRPTGLIDPEVEVRPTKNQIDDLLAEIQERIKRNERALVTTLTKRMAEDLADYLREVGVRVHYIHSDIDTFERIDILRDLRLGVYDVVVGINLLREGLDLPEVSLVAILDADKEGYLRSTTALVQTTGRAARHELGRVIMYADTVTDSMERAIRETYRRRQAQIAWNEEHGITPKGIQKAIRDISPHLRQVAETTV</sequence>
<dbReference type="AlphaFoldDB" id="A0A1F6CWU3"/>
<feature type="domain" description="Helicase ATP-binding" evidence="8">
    <location>
        <begin position="25"/>
        <end position="160"/>
    </location>
</feature>
<dbReference type="GO" id="GO:0004518">
    <property type="term" value="F:nuclease activity"/>
    <property type="evidence" value="ECO:0007669"/>
    <property type="project" value="UniProtKB-KW"/>
</dbReference>
<keyword evidence="5" id="KW-0067">ATP-binding</keyword>
<evidence type="ECO:0000256" key="4">
    <source>
        <dbReference type="ARBA" id="ARBA00022769"/>
    </source>
</evidence>
<dbReference type="SUPFAM" id="SSF52540">
    <property type="entry name" value="P-loop containing nucleoside triphosphate hydrolases"/>
    <property type="match status" value="2"/>
</dbReference>
<dbReference type="PROSITE" id="PS51192">
    <property type="entry name" value="HELICASE_ATP_BIND_1"/>
    <property type="match status" value="1"/>
</dbReference>
<dbReference type="GO" id="GO:0005524">
    <property type="term" value="F:ATP binding"/>
    <property type="evidence" value="ECO:0007669"/>
    <property type="project" value="UniProtKB-KW"/>
</dbReference>
<evidence type="ECO:0000313" key="10">
    <source>
        <dbReference type="EMBL" id="OGG53530.1"/>
    </source>
</evidence>
<dbReference type="InterPro" id="IPR041471">
    <property type="entry name" value="UvrB_inter"/>
</dbReference>
<dbReference type="PROSITE" id="PS51194">
    <property type="entry name" value="HELICASE_CTER"/>
    <property type="match status" value="1"/>
</dbReference>
<evidence type="ECO:0000313" key="11">
    <source>
        <dbReference type="Proteomes" id="UP000178606"/>
    </source>
</evidence>
<evidence type="ECO:0000259" key="8">
    <source>
        <dbReference type="PROSITE" id="PS51192"/>
    </source>
</evidence>
<dbReference type="CDD" id="cd17916">
    <property type="entry name" value="DEXHc_UvrB"/>
    <property type="match status" value="1"/>
</dbReference>
<dbReference type="EMBL" id="MFKF01000119">
    <property type="protein sequence ID" value="OGG53530.1"/>
    <property type="molecule type" value="Genomic_DNA"/>
</dbReference>
<dbReference type="SMART" id="SM00487">
    <property type="entry name" value="DEXDc"/>
    <property type="match status" value="1"/>
</dbReference>
<evidence type="ECO:0000256" key="3">
    <source>
        <dbReference type="ARBA" id="ARBA00022763"/>
    </source>
</evidence>
<dbReference type="GO" id="GO:0003677">
    <property type="term" value="F:DNA binding"/>
    <property type="evidence" value="ECO:0007669"/>
    <property type="project" value="InterPro"/>
</dbReference>
<keyword evidence="4" id="KW-0228">DNA excision</keyword>
<dbReference type="NCBIfam" id="TIGR00631">
    <property type="entry name" value="uvrb"/>
    <property type="match status" value="1"/>
</dbReference>
<keyword evidence="3" id="KW-0227">DNA damage</keyword>
<keyword evidence="1" id="KW-0963">Cytoplasm</keyword>
<proteinExistence type="inferred from homology"/>